<dbReference type="RefSeq" id="WP_139107034.1">
    <property type="nucleotide sequence ID" value="NZ_VDFR01000162.1"/>
</dbReference>
<accession>A0A5C4MBG3</accession>
<dbReference type="EMBL" id="VDFR01000189">
    <property type="protein sequence ID" value="TNC32643.1"/>
    <property type="molecule type" value="Genomic_DNA"/>
</dbReference>
<evidence type="ECO:0000313" key="1">
    <source>
        <dbReference type="EMBL" id="TNC32643.1"/>
    </source>
</evidence>
<sequence length="59" mass="6592">MAWLDVLRESRALFDEPFEGFDALTAAAGCASWQMTYDAYAYTAAETYEVMRVTCVDPA</sequence>
<comment type="caution">
    <text evidence="2">The sequence shown here is derived from an EMBL/GenBank/DDBJ whole genome shotgun (WGS) entry which is preliminary data.</text>
</comment>
<evidence type="ECO:0000313" key="2">
    <source>
        <dbReference type="EMBL" id="TNC33987.1"/>
    </source>
</evidence>
<dbReference type="Proteomes" id="UP000306740">
    <property type="component" value="Unassembled WGS sequence"/>
</dbReference>
<gene>
    <name evidence="2" type="ORF">FHE65_28205</name>
    <name evidence="1" type="ORF">FHE65_30215</name>
</gene>
<proteinExistence type="predicted"/>
<evidence type="ECO:0000313" key="3">
    <source>
        <dbReference type="Proteomes" id="UP000306740"/>
    </source>
</evidence>
<dbReference type="AlphaFoldDB" id="A0A5C4MBG3"/>
<reference evidence="2 3" key="1">
    <citation type="submission" date="2019-05" db="EMBL/GenBank/DDBJ databases">
        <title>Mumia sp. nov., isolated from the intestinal contents of plateau pika (Ochotona curzoniae) in the Qinghai-Tibet plateau of China.</title>
        <authorList>
            <person name="Tian Z."/>
        </authorList>
    </citation>
    <scope>NUCLEOTIDE SEQUENCE [LARGE SCALE GENOMIC DNA]</scope>
    <source>
        <strain evidence="3">527</strain>
        <strain evidence="2">Z527</strain>
    </source>
</reference>
<dbReference type="EMBL" id="VDFR01000162">
    <property type="protein sequence ID" value="TNC33987.1"/>
    <property type="molecule type" value="Genomic_DNA"/>
</dbReference>
<protein>
    <submittedName>
        <fullName evidence="2">Uncharacterized protein</fullName>
    </submittedName>
</protein>
<name>A0A5C4MBG3_9ACTN</name>
<organism evidence="2 3">
    <name type="scientific">Mumia zhuanghuii</name>
    <dbReference type="NCBI Taxonomy" id="2585211"/>
    <lineage>
        <taxon>Bacteria</taxon>
        <taxon>Bacillati</taxon>
        <taxon>Actinomycetota</taxon>
        <taxon>Actinomycetes</taxon>
        <taxon>Propionibacteriales</taxon>
        <taxon>Nocardioidaceae</taxon>
        <taxon>Mumia</taxon>
    </lineage>
</organism>